<name>A0A212DIF5_CEREH</name>
<keyword evidence="2" id="KW-1185">Reference proteome</keyword>
<dbReference type="Proteomes" id="UP000242450">
    <property type="component" value="Chromosome 1"/>
</dbReference>
<protein>
    <submittedName>
        <fullName evidence="1">Uncharacterized protein</fullName>
    </submittedName>
</protein>
<accession>A0A212DIF5</accession>
<proteinExistence type="predicted"/>
<organism evidence="1 2">
    <name type="scientific">Cervus elaphus hippelaphus</name>
    <name type="common">European red deer</name>
    <dbReference type="NCBI Taxonomy" id="46360"/>
    <lineage>
        <taxon>Eukaryota</taxon>
        <taxon>Metazoa</taxon>
        <taxon>Chordata</taxon>
        <taxon>Craniata</taxon>
        <taxon>Vertebrata</taxon>
        <taxon>Euteleostomi</taxon>
        <taxon>Mammalia</taxon>
        <taxon>Eutheria</taxon>
        <taxon>Laurasiatheria</taxon>
        <taxon>Artiodactyla</taxon>
        <taxon>Ruminantia</taxon>
        <taxon>Pecora</taxon>
        <taxon>Cervidae</taxon>
        <taxon>Cervinae</taxon>
        <taxon>Cervus</taxon>
    </lineage>
</organism>
<dbReference type="EMBL" id="MKHE01000001">
    <property type="protein sequence ID" value="OWK17951.1"/>
    <property type="molecule type" value="Genomic_DNA"/>
</dbReference>
<evidence type="ECO:0000313" key="1">
    <source>
        <dbReference type="EMBL" id="OWK17951.1"/>
    </source>
</evidence>
<comment type="caution">
    <text evidence="1">The sequence shown here is derived from an EMBL/GenBank/DDBJ whole genome shotgun (WGS) entry which is preliminary data.</text>
</comment>
<evidence type="ECO:0000313" key="2">
    <source>
        <dbReference type="Proteomes" id="UP000242450"/>
    </source>
</evidence>
<sequence>MCLLLLIYAQVCVEQTTQDAGQAGDFSHTWANGPLSMYLQQRANTLAAHGVHMRKAASCPQLGLAGLQWGSQQGHELTVAEEEEAGEVGTHGIEHALQLHNDALQVHGTLLQQLLQLLALEERVPLGTGHYE</sequence>
<reference evidence="1 2" key="1">
    <citation type="journal article" date="2018" name="Mol. Genet. Genomics">
        <title>The red deer Cervus elaphus genome CerEla1.0: sequencing, annotating, genes, and chromosomes.</title>
        <authorList>
            <person name="Bana N.A."/>
            <person name="Nyiri A."/>
            <person name="Nagy J."/>
            <person name="Frank K."/>
            <person name="Nagy T."/>
            <person name="Steger V."/>
            <person name="Schiller M."/>
            <person name="Lakatos P."/>
            <person name="Sugar L."/>
            <person name="Horn P."/>
            <person name="Barta E."/>
            <person name="Orosz L."/>
        </authorList>
    </citation>
    <scope>NUCLEOTIDE SEQUENCE [LARGE SCALE GENOMIC DNA]</scope>
    <source>
        <strain evidence="1">Hungarian</strain>
    </source>
</reference>
<dbReference type="AlphaFoldDB" id="A0A212DIF5"/>
<gene>
    <name evidence="1" type="ORF">Celaphus_00009131</name>
</gene>